<keyword evidence="2" id="KW-1185">Reference proteome</keyword>
<reference evidence="1 2" key="1">
    <citation type="submission" date="2024-10" db="EMBL/GenBank/DDBJ databases">
        <title>The Natural Products Discovery Center: Release of the First 8490 Sequenced Strains for Exploring Actinobacteria Biosynthetic Diversity.</title>
        <authorList>
            <person name="Kalkreuter E."/>
            <person name="Kautsar S.A."/>
            <person name="Yang D."/>
            <person name="Bader C.D."/>
            <person name="Teijaro C.N."/>
            <person name="Fluegel L."/>
            <person name="Davis C.M."/>
            <person name="Simpson J.R."/>
            <person name="Lauterbach L."/>
            <person name="Steele A.D."/>
            <person name="Gui C."/>
            <person name="Meng S."/>
            <person name="Li G."/>
            <person name="Viehrig K."/>
            <person name="Ye F."/>
            <person name="Su P."/>
            <person name="Kiefer A.F."/>
            <person name="Nichols A."/>
            <person name="Cepeda A.J."/>
            <person name="Yan W."/>
            <person name="Fan B."/>
            <person name="Jiang Y."/>
            <person name="Adhikari A."/>
            <person name="Zheng C.-J."/>
            <person name="Schuster L."/>
            <person name="Cowan T.M."/>
            <person name="Smanski M.J."/>
            <person name="Chevrette M.G."/>
            <person name="De Carvalho L.P.S."/>
            <person name="Shen B."/>
        </authorList>
    </citation>
    <scope>NUCLEOTIDE SEQUENCE [LARGE SCALE GENOMIC DNA]</scope>
    <source>
        <strain evidence="1 2">NPDC019377</strain>
    </source>
</reference>
<dbReference type="RefSeq" id="WP_397062237.1">
    <property type="nucleotide sequence ID" value="NZ_JBIRYL010000002.1"/>
</dbReference>
<sequence length="175" mass="18764">MTDPIIRSGAVVVTAARAPGVRRSSVPFGAAAGAGAVRAGFSQKRGDNTAGISLTLRRSVVRAKGRLPLTGRLREFEHGGIVIARPADPAGELTDSAMPGNPIEKWFRSWDGKMVLVATGCVREFDGVARGSFTRMKRTVNVVREDVIGDSPAVRQVRPIVCSGRRHRIIPVPRD</sequence>
<gene>
    <name evidence="1" type="ORF">ACH49Z_13680</name>
</gene>
<evidence type="ECO:0000313" key="2">
    <source>
        <dbReference type="Proteomes" id="UP001611494"/>
    </source>
</evidence>
<dbReference type="EMBL" id="JBIRYL010000002">
    <property type="protein sequence ID" value="MFI2230891.1"/>
    <property type="molecule type" value="Genomic_DNA"/>
</dbReference>
<organism evidence="1 2">
    <name type="scientific">Nocardia testacea</name>
    <dbReference type="NCBI Taxonomy" id="248551"/>
    <lineage>
        <taxon>Bacteria</taxon>
        <taxon>Bacillati</taxon>
        <taxon>Actinomycetota</taxon>
        <taxon>Actinomycetes</taxon>
        <taxon>Mycobacteriales</taxon>
        <taxon>Nocardiaceae</taxon>
        <taxon>Nocardia</taxon>
    </lineage>
</organism>
<proteinExistence type="predicted"/>
<comment type="caution">
    <text evidence="1">The sequence shown here is derived from an EMBL/GenBank/DDBJ whole genome shotgun (WGS) entry which is preliminary data.</text>
</comment>
<dbReference type="Proteomes" id="UP001611494">
    <property type="component" value="Unassembled WGS sequence"/>
</dbReference>
<accession>A0ABW7VWC6</accession>
<name>A0ABW7VWC6_9NOCA</name>
<evidence type="ECO:0000313" key="1">
    <source>
        <dbReference type="EMBL" id="MFI2230891.1"/>
    </source>
</evidence>
<protein>
    <submittedName>
        <fullName evidence="1">Uncharacterized protein</fullName>
    </submittedName>
</protein>